<dbReference type="AlphaFoldDB" id="A0A2K9EMS2"/>
<dbReference type="PANTHER" id="PTHR43479">
    <property type="entry name" value="ACREF/ENVCD OPERON REPRESSOR-RELATED"/>
    <property type="match status" value="1"/>
</dbReference>
<feature type="DNA-binding region" description="H-T-H motif" evidence="2">
    <location>
        <begin position="32"/>
        <end position="51"/>
    </location>
</feature>
<name>A0A2K9EMS2_9FIRM</name>
<dbReference type="Gene3D" id="1.10.357.10">
    <property type="entry name" value="Tetracycline Repressor, domain 2"/>
    <property type="match status" value="1"/>
</dbReference>
<dbReference type="PANTHER" id="PTHR43479:SF21">
    <property type="entry name" value="TRANSCRIPTIONAL REGULATOR, TETR FAMILY"/>
    <property type="match status" value="1"/>
</dbReference>
<reference evidence="4 6" key="1">
    <citation type="submission" date="2017-12" db="EMBL/GenBank/DDBJ databases">
        <title>Complete genome sequence of Herbivorax saccincola GGR1, a novel Cellulosome-producing hydrolytic bacterium in a thermophilic biogas plant, established by Illumina and Nanopore MinION sequencing.</title>
        <authorList>
            <person name="Pechtl A."/>
            <person name="Ruckert C."/>
            <person name="Koeck D.E."/>
            <person name="Maus I."/>
            <person name="Winkler A."/>
            <person name="Kalinowski J."/>
            <person name="Puhler A."/>
            <person name="Schwarz W.W."/>
            <person name="Zverlov V.V."/>
            <person name="Schluter A."/>
            <person name="Liebl W."/>
        </authorList>
    </citation>
    <scope>NUCLEOTIDE SEQUENCE [LARGE SCALE GENOMIC DNA]</scope>
    <source>
        <strain evidence="4">GGR1</strain>
        <strain evidence="6">SR1</strain>
    </source>
</reference>
<organism evidence="4 6">
    <name type="scientific">Acetivibrio saccincola</name>
    <dbReference type="NCBI Taxonomy" id="1677857"/>
    <lineage>
        <taxon>Bacteria</taxon>
        <taxon>Bacillati</taxon>
        <taxon>Bacillota</taxon>
        <taxon>Clostridia</taxon>
        <taxon>Eubacteriales</taxon>
        <taxon>Oscillospiraceae</taxon>
        <taxon>Acetivibrio</taxon>
    </lineage>
</organism>
<dbReference type="OrthoDB" id="113732at2"/>
<dbReference type="Proteomes" id="UP000233534">
    <property type="component" value="Chromosome"/>
</dbReference>
<dbReference type="PROSITE" id="PS50977">
    <property type="entry name" value="HTH_TETR_2"/>
    <property type="match status" value="1"/>
</dbReference>
<evidence type="ECO:0000256" key="2">
    <source>
        <dbReference type="PROSITE-ProRule" id="PRU00335"/>
    </source>
</evidence>
<evidence type="ECO:0000313" key="6">
    <source>
        <dbReference type="Proteomes" id="UP000233534"/>
    </source>
</evidence>
<dbReference type="RefSeq" id="WP_101301818.1">
    <property type="nucleotide sequence ID" value="NZ_CP025197.1"/>
</dbReference>
<gene>
    <name evidence="4" type="primary">kstR2</name>
    <name evidence="5" type="ORF">B9R14_14255</name>
    <name evidence="4" type="ORF">HVS_10020</name>
</gene>
<evidence type="ECO:0000313" key="4">
    <source>
        <dbReference type="EMBL" id="AUG57901.1"/>
    </source>
</evidence>
<keyword evidence="1 2" id="KW-0238">DNA-binding</keyword>
<keyword evidence="6" id="KW-1185">Reference proteome</keyword>
<evidence type="ECO:0000259" key="3">
    <source>
        <dbReference type="PROSITE" id="PS50977"/>
    </source>
</evidence>
<dbReference type="GO" id="GO:0003677">
    <property type="term" value="F:DNA binding"/>
    <property type="evidence" value="ECO:0007669"/>
    <property type="project" value="UniProtKB-UniRule"/>
</dbReference>
<evidence type="ECO:0000313" key="7">
    <source>
        <dbReference type="Proteomes" id="UP000239720"/>
    </source>
</evidence>
<sequence length="188" mass="21906">MNGFDKRREEKMKCIIDAAFELFNDYGINNVKITDIAKRANVSKVTIYNYFESKEGLVRQVFFCFADKQLEKVKKLVDSKLTFKEKLEEFYNIKMKAAEMLSEKFVNSVINSYSIVREYMGNYYEEKLKPVFMSLIAQGKEEGDIDKGLSNEAILMYIEAFKDVLSKPMDANLRTDLGKLFYFGFKGK</sequence>
<evidence type="ECO:0000313" key="5">
    <source>
        <dbReference type="EMBL" id="PQQ67798.1"/>
    </source>
</evidence>
<proteinExistence type="predicted"/>
<dbReference type="Proteomes" id="UP000239720">
    <property type="component" value="Unassembled WGS sequence"/>
</dbReference>
<dbReference type="InterPro" id="IPR001647">
    <property type="entry name" value="HTH_TetR"/>
</dbReference>
<dbReference type="EMBL" id="NEMB01000003">
    <property type="protein sequence ID" value="PQQ67798.1"/>
    <property type="molecule type" value="Genomic_DNA"/>
</dbReference>
<dbReference type="InterPro" id="IPR050624">
    <property type="entry name" value="HTH-type_Tx_Regulator"/>
</dbReference>
<dbReference type="Pfam" id="PF00440">
    <property type="entry name" value="TetR_N"/>
    <property type="match status" value="1"/>
</dbReference>
<dbReference type="PRINTS" id="PR00455">
    <property type="entry name" value="HTHTETR"/>
</dbReference>
<dbReference type="InterPro" id="IPR009057">
    <property type="entry name" value="Homeodomain-like_sf"/>
</dbReference>
<evidence type="ECO:0000256" key="1">
    <source>
        <dbReference type="ARBA" id="ARBA00023125"/>
    </source>
</evidence>
<reference evidence="5 7" key="2">
    <citation type="journal article" date="2018" name="Syst. Appl. Microbiol.">
        <title>Characterization and high-quality draft genome sequence of Herbivorax saccincola A7, an anaerobic, alkaliphilic, thermophilic, cellulolytic, and xylanolytic bacterium.</title>
        <authorList>
            <person name="Aikawa S."/>
            <person name="Baramee S."/>
            <person name="Sermsathanaswadi J."/>
            <person name="Thianheng P."/>
            <person name="Tachaapaikoon C."/>
            <person name="Shikata A."/>
            <person name="Waeonukul R."/>
            <person name="Pason P."/>
            <person name="Ratanakhanokchai K."/>
            <person name="Kosugi A."/>
        </authorList>
    </citation>
    <scope>NUCLEOTIDE SEQUENCE [LARGE SCALE GENOMIC DNA]</scope>
    <source>
        <strain evidence="5 7">A7</strain>
    </source>
</reference>
<dbReference type="SUPFAM" id="SSF46689">
    <property type="entry name" value="Homeodomain-like"/>
    <property type="match status" value="1"/>
</dbReference>
<dbReference type="EMBL" id="CP025197">
    <property type="protein sequence ID" value="AUG57901.1"/>
    <property type="molecule type" value="Genomic_DNA"/>
</dbReference>
<accession>A0A2K9EMS2</accession>
<protein>
    <submittedName>
        <fullName evidence="4">HTH-type transcriptional repressor KstR2</fullName>
    </submittedName>
</protein>
<dbReference type="KEGG" id="hsc:HVS_10020"/>
<feature type="domain" description="HTH tetR-type" evidence="3">
    <location>
        <begin position="9"/>
        <end position="69"/>
    </location>
</feature>